<reference evidence="4 5" key="2">
    <citation type="journal article" date="2011" name="Stand. Genomic Sci.">
        <title>Complete genome sequence of Truepera radiovictrix type strain (RQ-24).</title>
        <authorList>
            <person name="Ivanova N."/>
            <person name="Rohde C."/>
            <person name="Munk C."/>
            <person name="Nolan M."/>
            <person name="Lucas S."/>
            <person name="Del Rio T.G."/>
            <person name="Tice H."/>
            <person name="Deshpande S."/>
            <person name="Cheng J.F."/>
            <person name="Tapia R."/>
            <person name="Han C."/>
            <person name="Goodwin L."/>
            <person name="Pitluck S."/>
            <person name="Liolios K."/>
            <person name="Mavromatis K."/>
            <person name="Mikhailova N."/>
            <person name="Pati A."/>
            <person name="Chen A."/>
            <person name="Palaniappan K."/>
            <person name="Land M."/>
            <person name="Hauser L."/>
            <person name="Chang Y.J."/>
            <person name="Jeffries C.D."/>
            <person name="Brambilla E."/>
            <person name="Rohde M."/>
            <person name="Goker M."/>
            <person name="Tindall B.J."/>
            <person name="Woyke T."/>
            <person name="Bristow J."/>
            <person name="Eisen J.A."/>
            <person name="Markowitz V."/>
            <person name="Hugenholtz P."/>
            <person name="Kyrpides N.C."/>
            <person name="Klenk H.P."/>
            <person name="Lapidus A."/>
        </authorList>
    </citation>
    <scope>NUCLEOTIDE SEQUENCE [LARGE SCALE GENOMIC DNA]</scope>
    <source>
        <strain evidence="5">DSM 17093 / CIP 108686 / LMG 22925 / RQ-24</strain>
    </source>
</reference>
<dbReference type="Pfam" id="PF01990">
    <property type="entry name" value="ATP-synt_F"/>
    <property type="match status" value="1"/>
</dbReference>
<dbReference type="HOGENOM" id="CLU_135754_2_0_0"/>
<dbReference type="eggNOG" id="COG1436">
    <property type="taxonomic scope" value="Bacteria"/>
</dbReference>
<dbReference type="Proteomes" id="UP000000379">
    <property type="component" value="Chromosome"/>
</dbReference>
<dbReference type="KEGG" id="tra:Trad_2019"/>
<evidence type="ECO:0000256" key="1">
    <source>
        <dbReference type="ARBA" id="ARBA00010148"/>
    </source>
</evidence>
<evidence type="ECO:0000313" key="4">
    <source>
        <dbReference type="EMBL" id="ADI15133.1"/>
    </source>
</evidence>
<keyword evidence="2" id="KW-0813">Transport</keyword>
<protein>
    <submittedName>
        <fullName evidence="4">Vacuolar H+transporting two-sector ATPase F subunit</fullName>
    </submittedName>
</protein>
<evidence type="ECO:0000256" key="3">
    <source>
        <dbReference type="ARBA" id="ARBA00023065"/>
    </source>
</evidence>
<evidence type="ECO:0000313" key="5">
    <source>
        <dbReference type="Proteomes" id="UP000000379"/>
    </source>
</evidence>
<comment type="similarity">
    <text evidence="1">Belongs to the V-ATPase F subunit family.</text>
</comment>
<dbReference type="InterPro" id="IPR036906">
    <property type="entry name" value="ATPase_V1_fsu_sf"/>
</dbReference>
<gene>
    <name evidence="4" type="ordered locus">Trad_2019</name>
</gene>
<evidence type="ECO:0000256" key="2">
    <source>
        <dbReference type="ARBA" id="ARBA00022448"/>
    </source>
</evidence>
<dbReference type="GO" id="GO:0046961">
    <property type="term" value="F:proton-transporting ATPase activity, rotational mechanism"/>
    <property type="evidence" value="ECO:0007669"/>
    <property type="project" value="InterPro"/>
</dbReference>
<dbReference type="Gene3D" id="3.40.50.10580">
    <property type="entry name" value="ATPase, V1 complex, subunit F"/>
    <property type="match status" value="1"/>
</dbReference>
<sequence>MPRMIVLTDSDTASGFRLAGVEVREATPENAQEVLDELILSDAYGLVAVDEGLIADPNRSSARTMRGRELPVLLTMPSLGAAFDEGADATDYMKQLVRSAIGFDVKLE</sequence>
<keyword evidence="5" id="KW-1185">Reference proteome</keyword>
<dbReference type="STRING" id="649638.Trad_2019"/>
<keyword evidence="3" id="KW-0406">Ion transport</keyword>
<proteinExistence type="inferred from homology"/>
<reference evidence="5" key="1">
    <citation type="submission" date="2010-05" db="EMBL/GenBank/DDBJ databases">
        <title>The complete genome of Truepera radiovictris DSM 17093.</title>
        <authorList>
            <consortium name="US DOE Joint Genome Institute (JGI-PGF)"/>
            <person name="Lucas S."/>
            <person name="Copeland A."/>
            <person name="Lapidus A."/>
            <person name="Glavina del Rio T."/>
            <person name="Dalin E."/>
            <person name="Tice H."/>
            <person name="Bruce D."/>
            <person name="Goodwin L."/>
            <person name="Pitluck S."/>
            <person name="Kyrpides N."/>
            <person name="Mavromatis K."/>
            <person name="Ovchinnikova G."/>
            <person name="Munk A.C."/>
            <person name="Detter J.C."/>
            <person name="Han C."/>
            <person name="Tapia R."/>
            <person name="Land M."/>
            <person name="Hauser L."/>
            <person name="Markowitz V."/>
            <person name="Cheng J.-F."/>
            <person name="Hugenholtz P."/>
            <person name="Woyke T."/>
            <person name="Wu D."/>
            <person name="Tindall B."/>
            <person name="Pomrenke H.G."/>
            <person name="Brambilla E."/>
            <person name="Klenk H.-P."/>
            <person name="Eisen J.A."/>
        </authorList>
    </citation>
    <scope>NUCLEOTIDE SEQUENCE [LARGE SCALE GENOMIC DNA]</scope>
    <source>
        <strain evidence="5">DSM 17093 / CIP 108686 / LMG 22925 / RQ-24</strain>
    </source>
</reference>
<dbReference type="EMBL" id="CP002049">
    <property type="protein sequence ID" value="ADI15133.1"/>
    <property type="molecule type" value="Genomic_DNA"/>
</dbReference>
<dbReference type="SUPFAM" id="SSF159468">
    <property type="entry name" value="AtpF-like"/>
    <property type="match status" value="1"/>
</dbReference>
<dbReference type="AlphaFoldDB" id="D7CQZ9"/>
<organism evidence="4 5">
    <name type="scientific">Truepera radiovictrix (strain DSM 17093 / CIP 108686 / LMG 22925 / RQ-24)</name>
    <dbReference type="NCBI Taxonomy" id="649638"/>
    <lineage>
        <taxon>Bacteria</taxon>
        <taxon>Thermotogati</taxon>
        <taxon>Deinococcota</taxon>
        <taxon>Deinococci</taxon>
        <taxon>Trueperales</taxon>
        <taxon>Trueperaceae</taxon>
        <taxon>Truepera</taxon>
    </lineage>
</organism>
<name>D7CQZ9_TRURR</name>
<dbReference type="InterPro" id="IPR008218">
    <property type="entry name" value="ATPase_V1-cplx_f_g_su"/>
</dbReference>
<accession>D7CQZ9</accession>